<dbReference type="InterPro" id="IPR014239">
    <property type="entry name" value="YpeB_PepSY1-2"/>
</dbReference>
<reference evidence="4" key="1">
    <citation type="submission" date="2020-08" db="EMBL/GenBank/DDBJ databases">
        <title>Genome public.</title>
        <authorList>
            <person name="Liu C."/>
            <person name="Sun Q."/>
        </authorList>
    </citation>
    <scope>NUCLEOTIDE SEQUENCE</scope>
    <source>
        <strain evidence="4">NSJ-40</strain>
    </source>
</reference>
<feature type="domain" description="Sporulation protein YpeB PepSY1 and PepSY2" evidence="2">
    <location>
        <begin position="183"/>
        <end position="364"/>
    </location>
</feature>
<dbReference type="Pfam" id="PF20769">
    <property type="entry name" value="YPEB_N"/>
    <property type="match status" value="1"/>
</dbReference>
<evidence type="ECO:0000313" key="5">
    <source>
        <dbReference type="Proteomes" id="UP000651482"/>
    </source>
</evidence>
<comment type="caution">
    <text evidence="4">The sequence shown here is derived from an EMBL/GenBank/DDBJ whole genome shotgun (WGS) entry which is preliminary data.</text>
</comment>
<dbReference type="EMBL" id="JACRSN010000012">
    <property type="protein sequence ID" value="MBC8534121.1"/>
    <property type="molecule type" value="Genomic_DNA"/>
</dbReference>
<accession>A0A926D9E8</accession>
<dbReference type="InterPro" id="IPR048402">
    <property type="entry name" value="YpeB_N"/>
</dbReference>
<dbReference type="GO" id="GO:0009847">
    <property type="term" value="P:spore germination"/>
    <property type="evidence" value="ECO:0007669"/>
    <property type="project" value="InterPro"/>
</dbReference>
<feature type="domain" description="Sporulation protein YpeB N-terminal" evidence="3">
    <location>
        <begin position="33"/>
        <end position="153"/>
    </location>
</feature>
<keyword evidence="5" id="KW-1185">Reference proteome</keyword>
<evidence type="ECO:0000259" key="2">
    <source>
        <dbReference type="Pfam" id="PF14620"/>
    </source>
</evidence>
<evidence type="ECO:0000313" key="4">
    <source>
        <dbReference type="EMBL" id="MBC8534121.1"/>
    </source>
</evidence>
<name>A0A926D9E8_9FIRM</name>
<dbReference type="AlphaFoldDB" id="A0A926D9E8"/>
<protein>
    <submittedName>
        <fullName evidence="4">Germination protein YpeB</fullName>
    </submittedName>
</protein>
<organism evidence="4 5">
    <name type="scientific">Yeguia hominis</name>
    <dbReference type="NCBI Taxonomy" id="2763662"/>
    <lineage>
        <taxon>Bacteria</taxon>
        <taxon>Bacillati</taxon>
        <taxon>Bacillota</taxon>
        <taxon>Clostridia</taxon>
        <taxon>Eubacteriales</taxon>
        <taxon>Yeguiaceae</taxon>
        <taxon>Yeguia</taxon>
    </lineage>
</organism>
<dbReference type="RefSeq" id="WP_249319779.1">
    <property type="nucleotide sequence ID" value="NZ_JACRSN010000012.1"/>
</dbReference>
<feature type="transmembrane region" description="Helical" evidence="1">
    <location>
        <begin position="12"/>
        <end position="31"/>
    </location>
</feature>
<gene>
    <name evidence="4" type="ORF">IAG03_08945</name>
</gene>
<proteinExistence type="predicted"/>
<sequence>MSKRKKIQISSILVATILVLGGTTVCGYLLAGRYRMALEYSYRRALGDLETSISAMETALTKARYANTAPQQNSLAAQLLQETSAAKSALAVLPVKDGMLDRVSRFVAQVGDYAMTLSRKISAGTAISESEYETLASLGQYASELKTETVKAVQYFGDGQKIGDAEKLLDNLTEEKPSALGDAFESTAEQLADFPTLLYDGPFSDHVGQETPLFLTGKAEVSAENARRAAASLAGLPTEALTQESDSTGGLPLYRFASDGVQISITKAGGVPLSLLRSRKVEKAVLTEKEALEKANAFLSAQGIKGMQENYYITGNQICTFHFVYSDGEVLYYPDLIKISVALDNGEILKYEATGYVMNHHSRDAFPASLSIDEAERKVSPHLEVQTRKTAVVPTPAGGEVCCYEFLCKGFAGEQVLVYINTETGLEENILILLQSDEGTLVK</sequence>
<dbReference type="Pfam" id="PF14620">
    <property type="entry name" value="YPEB_PepSY1-2"/>
    <property type="match status" value="1"/>
</dbReference>
<dbReference type="Proteomes" id="UP000651482">
    <property type="component" value="Unassembled WGS sequence"/>
</dbReference>
<keyword evidence="1" id="KW-0472">Membrane</keyword>
<evidence type="ECO:0000256" key="1">
    <source>
        <dbReference type="SAM" id="Phobius"/>
    </source>
</evidence>
<keyword evidence="1" id="KW-1133">Transmembrane helix</keyword>
<keyword evidence="1" id="KW-0812">Transmembrane</keyword>
<evidence type="ECO:0000259" key="3">
    <source>
        <dbReference type="Pfam" id="PF20769"/>
    </source>
</evidence>